<feature type="compositionally biased region" description="Polar residues" evidence="1">
    <location>
        <begin position="932"/>
        <end position="949"/>
    </location>
</feature>
<feature type="region of interest" description="Disordered" evidence="1">
    <location>
        <begin position="475"/>
        <end position="503"/>
    </location>
</feature>
<keyword evidence="3" id="KW-1185">Reference proteome</keyword>
<gene>
    <name evidence="2" type="ORF">Purlil1_8080</name>
</gene>
<dbReference type="EMBL" id="JAWRVI010000031">
    <property type="protein sequence ID" value="KAK4087490.1"/>
    <property type="molecule type" value="Genomic_DNA"/>
</dbReference>
<feature type="region of interest" description="Disordered" evidence="1">
    <location>
        <begin position="902"/>
        <end position="966"/>
    </location>
</feature>
<feature type="compositionally biased region" description="Basic and acidic residues" evidence="1">
    <location>
        <begin position="494"/>
        <end position="503"/>
    </location>
</feature>
<comment type="caution">
    <text evidence="2">The sequence shown here is derived from an EMBL/GenBank/DDBJ whole genome shotgun (WGS) entry which is preliminary data.</text>
</comment>
<dbReference type="PANTHER" id="PTHR39610:SF2">
    <property type="entry name" value="BZIP DOMAIN-CONTAINING PROTEIN"/>
    <property type="match status" value="1"/>
</dbReference>
<name>A0ABR0BU01_PURLI</name>
<feature type="region of interest" description="Disordered" evidence="1">
    <location>
        <begin position="437"/>
        <end position="457"/>
    </location>
</feature>
<feature type="compositionally biased region" description="Acidic residues" evidence="1">
    <location>
        <begin position="1062"/>
        <end position="1071"/>
    </location>
</feature>
<evidence type="ECO:0000256" key="1">
    <source>
        <dbReference type="SAM" id="MobiDB-lite"/>
    </source>
</evidence>
<proteinExistence type="predicted"/>
<sequence length="1071" mass="116059">MCKFFSTPHAWGEDKGVSRSSPARWLRTGAHVVSDGQHGRGSTDNRSLKTGAPWAAFASLPVVLATPGVLLLHSQDAVESAPARRLPDGNEGLPVRVLGPPVRFAGETQPVGESRPAPSSRPSAHHEIDSRVEAQRAATAPPPPSPTDTQPRAPARFPGVFELHERAGAHACRQTNWSVAAAQASLGPRVWCCRRRPRLTRTRSAAAPFDSSTAACPAITPSPWELVNVHGWIPEQAQQASAHSIPAPRAEERKRQVPVGIEPFNRVGRGPQTQHRCASQADEALPVASSWLSPRRFIEMDRRKTVPAHRQPHDPTLRNGLTAVGPERDKMRRAGHENDRQAPPRSQRSAGTWPGIDCLGRGRPSLPSPELVRDYHGYIYGFPARFAGFPPEAATEGKASLVLFRRACSSVEVFASYRRLGRHRASGTGGVVGLQRRRQHGGMGPHEAPSVGSQNSTTGRIPPAWLHVGRLTRTPRQAAKNREDDASCSEVADDQPRRPEQRKLFPGRGKQLVLALVDEVKLVDTVLDGLPVERFSMGLEMRARRFNRFRCRRSSTDASLPVRRACHGNDAVQQELAHTCGLNGVCATPDTRAWCAEALTQAAATVWLTTCGPELGCACQGQLGTREAATDERSTCKGLEGVERMDGPGRIASRWPARAQSVVIMFATSRTFSSRKTGARYCDLEARAGTGHDVRAGGGSWLLLHKSSSTQTQPQHVDLASQTSFTRILVTAKRRRVWPSLLDPAPAEALPGPTDKMSTNGDAASLPRAESPTGSPRSASVSLQAAATVNAGLRREPSRQSSQSSLTRNAPSPRGGRRRSAVLMNLQLNDPSIPGPGEMAQEHSGSQRLSPQPLSGSPLTADPHHHRAPSLGELHQELEAEQEAHVNRLLQMIRQQQLELQRLQAGRPSQGQDTAAEDAASETRARPIPGASMQSTSQTTLPGSQTVGSVGSYPRSPGFPHPRSSFDMARADLHRRSRTPSRGPSPRIRATSISAESGDWVLGGRDESAFYQAETQMLIRENQMLKHRIRDLEKQLSEMSGPTASTEPPIPSHLIRSSLTADESEAEATAK</sequence>
<evidence type="ECO:0000313" key="3">
    <source>
        <dbReference type="Proteomes" id="UP001287286"/>
    </source>
</evidence>
<feature type="compositionally biased region" description="Basic and acidic residues" evidence="1">
    <location>
        <begin position="124"/>
        <end position="134"/>
    </location>
</feature>
<accession>A0ABR0BU01</accession>
<feature type="region of interest" description="Disordered" evidence="1">
    <location>
        <begin position="1036"/>
        <end position="1071"/>
    </location>
</feature>
<reference evidence="2 3" key="1">
    <citation type="journal article" date="2024" name="Microbiol. Resour. Announc.">
        <title>Genome annotations for the ascomycete fungi Trichoderma harzianum, Trichoderma aggressivum, and Purpureocillium lilacinum.</title>
        <authorList>
            <person name="Beijen E.P.W."/>
            <person name="Ohm R.A."/>
        </authorList>
    </citation>
    <scope>NUCLEOTIDE SEQUENCE [LARGE SCALE GENOMIC DNA]</scope>
    <source>
        <strain evidence="2 3">CBS 150709</strain>
    </source>
</reference>
<feature type="compositionally biased region" description="Polar residues" evidence="1">
    <location>
        <begin position="772"/>
        <end position="787"/>
    </location>
</feature>
<feature type="compositionally biased region" description="Polar residues" evidence="1">
    <location>
        <begin position="843"/>
        <end position="858"/>
    </location>
</feature>
<protein>
    <submittedName>
        <fullName evidence="2">Uncharacterized protein</fullName>
    </submittedName>
</protein>
<feature type="region of interest" description="Disordered" evidence="1">
    <location>
        <begin position="82"/>
        <end position="155"/>
    </location>
</feature>
<evidence type="ECO:0000313" key="2">
    <source>
        <dbReference type="EMBL" id="KAK4087490.1"/>
    </source>
</evidence>
<feature type="compositionally biased region" description="Polar residues" evidence="1">
    <location>
        <begin position="1037"/>
        <end position="1046"/>
    </location>
</feature>
<dbReference type="Proteomes" id="UP001287286">
    <property type="component" value="Unassembled WGS sequence"/>
</dbReference>
<feature type="region of interest" description="Disordered" evidence="1">
    <location>
        <begin position="743"/>
        <end position="868"/>
    </location>
</feature>
<feature type="region of interest" description="Disordered" evidence="1">
    <location>
        <begin position="304"/>
        <end position="362"/>
    </location>
</feature>
<dbReference type="PANTHER" id="PTHR39610">
    <property type="entry name" value="BZIP DOMAIN-CONTAINING PROTEIN-RELATED"/>
    <property type="match status" value="1"/>
</dbReference>
<organism evidence="2 3">
    <name type="scientific">Purpureocillium lilacinum</name>
    <name type="common">Paecilomyces lilacinus</name>
    <dbReference type="NCBI Taxonomy" id="33203"/>
    <lineage>
        <taxon>Eukaryota</taxon>
        <taxon>Fungi</taxon>
        <taxon>Dikarya</taxon>
        <taxon>Ascomycota</taxon>
        <taxon>Pezizomycotina</taxon>
        <taxon>Sordariomycetes</taxon>
        <taxon>Hypocreomycetidae</taxon>
        <taxon>Hypocreales</taxon>
        <taxon>Ophiocordycipitaceae</taxon>
        <taxon>Purpureocillium</taxon>
    </lineage>
</organism>
<feature type="compositionally biased region" description="Basic and acidic residues" evidence="1">
    <location>
        <begin position="326"/>
        <end position="342"/>
    </location>
</feature>